<accession>A0ABT1TMV2</accession>
<sequence length="224" mass="23734">MPKVYVRVNLRTDLEKRDRCAERFTRDWKEIDIDDATRAALEEDPYLEVSDTPTVLVEVAATVQAAVETAGDLTIHPESEATGETAAEGTETGTASPVPNADATNNEGDHVIDTVTDGRVGDVAVAAENNTTATDGADLSTDQAGTAESGTELSAAEAAQTVTADTRMETIKAAIGQLDPNNSEQWLSDGKPVIDAITVLTGFRVMAVERDQAWSQIKTQAAAE</sequence>
<evidence type="ECO:0000256" key="1">
    <source>
        <dbReference type="SAM" id="MobiDB-lite"/>
    </source>
</evidence>
<feature type="compositionally biased region" description="Low complexity" evidence="1">
    <location>
        <begin position="80"/>
        <end position="95"/>
    </location>
</feature>
<organism evidence="2 3">
    <name type="scientific">Methylomonas rosea</name>
    <dbReference type="NCBI Taxonomy" id="2952227"/>
    <lineage>
        <taxon>Bacteria</taxon>
        <taxon>Pseudomonadati</taxon>
        <taxon>Pseudomonadota</taxon>
        <taxon>Gammaproteobacteria</taxon>
        <taxon>Methylococcales</taxon>
        <taxon>Methylococcaceae</taxon>
        <taxon>Methylomonas</taxon>
    </lineage>
</organism>
<dbReference type="Proteomes" id="UP001524570">
    <property type="component" value="Unassembled WGS sequence"/>
</dbReference>
<dbReference type="RefSeq" id="WP_256605382.1">
    <property type="nucleotide sequence ID" value="NZ_JANIBL010000003.1"/>
</dbReference>
<feature type="region of interest" description="Disordered" evidence="1">
    <location>
        <begin position="70"/>
        <end position="113"/>
    </location>
</feature>
<gene>
    <name evidence="2" type="ORF">NP589_01630</name>
</gene>
<evidence type="ECO:0000313" key="2">
    <source>
        <dbReference type="EMBL" id="MCQ8116105.1"/>
    </source>
</evidence>
<dbReference type="EMBL" id="JANIBL010000003">
    <property type="protein sequence ID" value="MCQ8116105.1"/>
    <property type="molecule type" value="Genomic_DNA"/>
</dbReference>
<keyword evidence="3" id="KW-1185">Reference proteome</keyword>
<evidence type="ECO:0000313" key="3">
    <source>
        <dbReference type="Proteomes" id="UP001524570"/>
    </source>
</evidence>
<proteinExistence type="predicted"/>
<name>A0ABT1TMV2_9GAMM</name>
<comment type="caution">
    <text evidence="2">The sequence shown here is derived from an EMBL/GenBank/DDBJ whole genome shotgun (WGS) entry which is preliminary data.</text>
</comment>
<protein>
    <submittedName>
        <fullName evidence="2">Uncharacterized protein</fullName>
    </submittedName>
</protein>
<reference evidence="2 3" key="1">
    <citation type="submission" date="2022-07" db="EMBL/GenBank/DDBJ databases">
        <title>Methylomonas rivi sp. nov., Methylomonas rosea sp. nov., Methylomonas aureus sp. nov. and Methylomonas subterranea sp. nov., four novel methanotrophs isolated from a freshwater creek and the deep terrestrial subsurface.</title>
        <authorList>
            <person name="Abin C."/>
            <person name="Sankaranarayanan K."/>
            <person name="Garner C."/>
            <person name="Sindelar R."/>
            <person name="Kotary K."/>
            <person name="Garner R."/>
            <person name="Barclay S."/>
            <person name="Lawson P."/>
            <person name="Krumholz L."/>
        </authorList>
    </citation>
    <scope>NUCLEOTIDE SEQUENCE [LARGE SCALE GENOMIC DNA]</scope>
    <source>
        <strain evidence="2 3">WSC-7</strain>
    </source>
</reference>